<dbReference type="Pfam" id="PF00566">
    <property type="entry name" value="RabGAP-TBC"/>
    <property type="match status" value="1"/>
</dbReference>
<dbReference type="InterPro" id="IPR035969">
    <property type="entry name" value="Rab-GAP_TBC_sf"/>
</dbReference>
<dbReference type="Gene3D" id="1.10.8.270">
    <property type="entry name" value="putative rabgap domain of human tbc1 domain family member 14 like domains"/>
    <property type="match status" value="1"/>
</dbReference>
<feature type="compositionally biased region" description="Basic residues" evidence="1">
    <location>
        <begin position="33"/>
        <end position="48"/>
    </location>
</feature>
<dbReference type="GO" id="GO:0005096">
    <property type="term" value="F:GTPase activator activity"/>
    <property type="evidence" value="ECO:0007669"/>
    <property type="project" value="TreeGrafter"/>
</dbReference>
<evidence type="ECO:0000313" key="4">
    <source>
        <dbReference type="Proteomes" id="UP000243723"/>
    </source>
</evidence>
<evidence type="ECO:0000256" key="1">
    <source>
        <dbReference type="SAM" id="MobiDB-lite"/>
    </source>
</evidence>
<dbReference type="Proteomes" id="UP000243723">
    <property type="component" value="Unassembled WGS sequence"/>
</dbReference>
<name>A0A2P8A5U9_9PEZI</name>
<dbReference type="Gene3D" id="1.10.472.80">
    <property type="entry name" value="Ypt/Rab-GAP domain of gyp1p, domain 3"/>
    <property type="match status" value="1"/>
</dbReference>
<feature type="region of interest" description="Disordered" evidence="1">
    <location>
        <begin position="250"/>
        <end position="286"/>
    </location>
</feature>
<dbReference type="STRING" id="40998.A0A2P8A5U9"/>
<dbReference type="SMART" id="SM00164">
    <property type="entry name" value="TBC"/>
    <property type="match status" value="1"/>
</dbReference>
<proteinExistence type="predicted"/>
<dbReference type="PANTHER" id="PTHR47219">
    <property type="entry name" value="RAB GTPASE-ACTIVATING PROTEIN 1-LIKE"/>
    <property type="match status" value="1"/>
</dbReference>
<feature type="region of interest" description="Disordered" evidence="1">
    <location>
        <begin position="1"/>
        <end position="101"/>
    </location>
</feature>
<dbReference type="PROSITE" id="PS50086">
    <property type="entry name" value="TBC_RABGAP"/>
    <property type="match status" value="1"/>
</dbReference>
<accession>A0A2P8A5U9</accession>
<sequence length="784" mass="86942">MAEHTTSGHGWLDRSSPVHIGPGTVHPPQPHVPLRKASPHRLQNRRAGPHPLLYTGQRGPEPFLPSTSPSASPDFTAVTAAHHQPRMHRDHVQPNGEQNKKSYDMPVPASAIEPPSNMWSKWDSPVHGDTAQRNAPALRASRSISEGMRGLRERLAWQHEHAAGYPAPDPSWEEIPHPQSMASEGVRESFKSAMTSNSSFMDSLASTERSSMATGYSSTSDFVKVHPGSPMTRDESFSVEDAIGMYCDGFETPSKRSMDFTNTDRSPERPSSSPSGQKRPNHLHRRSQSAIFTEGLGLYQPGKDTLAPPEFVTRASTDIIGAGQLTPTAPTTPMVDMMEDPIKNGEFVTPPPPPRDRYGFKKVSLHVSLEQFDEWEKTYSDHLDRRKVKWDAMMRQFGLSTDRPTRFPPKSEKIKRYVRKGIPPEWRGAAWFWYAGGPGLQKKHEGVYFNLLHKIKHEGALTETDREHIERDLNRTFPDNITFKPDPSPNSPENTSPYDDPTTAGFEETAIISALRRVLQAFAVHRPSIGYCQSLNFIAGLLLLFLDSDEEKAFLLLNVITTDFLPGTHGVSLEGANIDIAVLMTSLRELQPTVWQKLDEKPPTAHPSPNPNSAAANSAVGPLSLPTVSLATTPWFLTLYLTTLPLETALRIWDVLFLEGSKTLFRAALAIFKLCEPKIKDTTDAMEVFQIVQTMPRSLLDVNTLMELCFRKRGGFGGLSQDTVERRREELRRRVRGGPAAGRSLTEQVNGTAVAVAGAGKEEKKGVGAVMRGRFRSRTKGAQG</sequence>
<evidence type="ECO:0000313" key="3">
    <source>
        <dbReference type="EMBL" id="PSK55839.1"/>
    </source>
</evidence>
<dbReference type="OrthoDB" id="294251at2759"/>
<dbReference type="SUPFAM" id="SSF47923">
    <property type="entry name" value="Ypt/Rab-GAP domain of gyp1p"/>
    <property type="match status" value="2"/>
</dbReference>
<protein>
    <submittedName>
        <fullName evidence="3">GTPase-activating protein gyp3</fullName>
    </submittedName>
</protein>
<feature type="region of interest" description="Disordered" evidence="1">
    <location>
        <begin position="478"/>
        <end position="501"/>
    </location>
</feature>
<keyword evidence="4" id="KW-1185">Reference proteome</keyword>
<reference evidence="3 4" key="1">
    <citation type="submission" date="2017-05" db="EMBL/GenBank/DDBJ databases">
        <title>Draft genome sequence of Elsinoe australis.</title>
        <authorList>
            <person name="Cheng Q."/>
        </authorList>
    </citation>
    <scope>NUCLEOTIDE SEQUENCE [LARGE SCALE GENOMIC DNA]</scope>
    <source>
        <strain evidence="3 4">NL1</strain>
    </source>
</reference>
<feature type="compositionally biased region" description="Polar residues" evidence="1">
    <location>
        <begin position="212"/>
        <end position="221"/>
    </location>
</feature>
<feature type="region of interest" description="Disordered" evidence="1">
    <location>
        <begin position="212"/>
        <end position="235"/>
    </location>
</feature>
<dbReference type="InterPro" id="IPR050302">
    <property type="entry name" value="Rab_GAP_TBC_domain"/>
</dbReference>
<dbReference type="GO" id="GO:0031267">
    <property type="term" value="F:small GTPase binding"/>
    <property type="evidence" value="ECO:0007669"/>
    <property type="project" value="TreeGrafter"/>
</dbReference>
<feature type="domain" description="Rab-GAP TBC" evidence="2">
    <location>
        <begin position="421"/>
        <end position="660"/>
    </location>
</feature>
<dbReference type="EMBL" id="NHZQ01000066">
    <property type="protein sequence ID" value="PSK55839.1"/>
    <property type="molecule type" value="Genomic_DNA"/>
</dbReference>
<comment type="caution">
    <text evidence="3">The sequence shown here is derived from an EMBL/GenBank/DDBJ whole genome shotgun (WGS) entry which is preliminary data.</text>
</comment>
<evidence type="ECO:0000259" key="2">
    <source>
        <dbReference type="PROSITE" id="PS50086"/>
    </source>
</evidence>
<feature type="region of interest" description="Disordered" evidence="1">
    <location>
        <begin position="599"/>
        <end position="618"/>
    </location>
</feature>
<dbReference type="InterPro" id="IPR000195">
    <property type="entry name" value="Rab-GAP-TBC_dom"/>
</dbReference>
<organism evidence="3 4">
    <name type="scientific">Elsinoe australis</name>
    <dbReference type="NCBI Taxonomy" id="40998"/>
    <lineage>
        <taxon>Eukaryota</taxon>
        <taxon>Fungi</taxon>
        <taxon>Dikarya</taxon>
        <taxon>Ascomycota</taxon>
        <taxon>Pezizomycotina</taxon>
        <taxon>Dothideomycetes</taxon>
        <taxon>Dothideomycetidae</taxon>
        <taxon>Myriangiales</taxon>
        <taxon>Elsinoaceae</taxon>
        <taxon>Elsinoe</taxon>
    </lineage>
</organism>
<dbReference type="AlphaFoldDB" id="A0A2P8A5U9"/>
<dbReference type="PANTHER" id="PTHR47219:SF20">
    <property type="entry name" value="TBC1 DOMAIN FAMILY MEMBER 2B"/>
    <property type="match status" value="1"/>
</dbReference>
<gene>
    <name evidence="3" type="ORF">B9Z65_4717</name>
</gene>